<accession>A0ACA9SYH0</accession>
<sequence length="65" mass="7527">DTEDRSSIEPEDRPGIELEENIDIISELDNISKNTDNYHIGTYLQSALRSTMEKLLELGKNIRRH</sequence>
<comment type="caution">
    <text evidence="1">The sequence shown here is derived from an EMBL/GenBank/DDBJ whole genome shotgun (WGS) entry which is preliminary data.</text>
</comment>
<gene>
    <name evidence="1" type="ORF">RPERSI_LOCUS36876</name>
</gene>
<keyword evidence="2" id="KW-1185">Reference proteome</keyword>
<name>A0ACA9SYH0_9GLOM</name>
<organism evidence="1 2">
    <name type="scientific">Racocetra persica</name>
    <dbReference type="NCBI Taxonomy" id="160502"/>
    <lineage>
        <taxon>Eukaryota</taxon>
        <taxon>Fungi</taxon>
        <taxon>Fungi incertae sedis</taxon>
        <taxon>Mucoromycota</taxon>
        <taxon>Glomeromycotina</taxon>
        <taxon>Glomeromycetes</taxon>
        <taxon>Diversisporales</taxon>
        <taxon>Gigasporaceae</taxon>
        <taxon>Racocetra</taxon>
    </lineage>
</organism>
<dbReference type="EMBL" id="CAJVQC010179694">
    <property type="protein sequence ID" value="CAG8852049.1"/>
    <property type="molecule type" value="Genomic_DNA"/>
</dbReference>
<dbReference type="Proteomes" id="UP000789920">
    <property type="component" value="Unassembled WGS sequence"/>
</dbReference>
<evidence type="ECO:0000313" key="2">
    <source>
        <dbReference type="Proteomes" id="UP000789920"/>
    </source>
</evidence>
<proteinExistence type="predicted"/>
<reference evidence="1" key="1">
    <citation type="submission" date="2021-06" db="EMBL/GenBank/DDBJ databases">
        <authorList>
            <person name="Kallberg Y."/>
            <person name="Tangrot J."/>
            <person name="Rosling A."/>
        </authorList>
    </citation>
    <scope>NUCLEOTIDE SEQUENCE</scope>
    <source>
        <strain evidence="1">MA461A</strain>
    </source>
</reference>
<feature type="non-terminal residue" evidence="1">
    <location>
        <position position="1"/>
    </location>
</feature>
<protein>
    <submittedName>
        <fullName evidence="1">8041_t:CDS:1</fullName>
    </submittedName>
</protein>
<evidence type="ECO:0000313" key="1">
    <source>
        <dbReference type="EMBL" id="CAG8852049.1"/>
    </source>
</evidence>